<dbReference type="OrthoDB" id="331544at2759"/>
<dbReference type="GO" id="GO:0009225">
    <property type="term" value="P:nucleotide-sugar metabolic process"/>
    <property type="evidence" value="ECO:0007669"/>
    <property type="project" value="InterPro"/>
</dbReference>
<dbReference type="Gene3D" id="3.90.25.10">
    <property type="entry name" value="UDP-galactose 4-epimerase, domain 1"/>
    <property type="match status" value="1"/>
</dbReference>
<dbReference type="CDD" id="cd05246">
    <property type="entry name" value="dTDP_GD_SDR_e"/>
    <property type="match status" value="1"/>
</dbReference>
<dbReference type="GO" id="GO:0008460">
    <property type="term" value="F:dTDP-glucose 4,6-dehydratase activity"/>
    <property type="evidence" value="ECO:0007669"/>
    <property type="project" value="InterPro"/>
</dbReference>
<proteinExistence type="predicted"/>
<dbReference type="EMBL" id="ML009669">
    <property type="protein sequence ID" value="RKO96726.1"/>
    <property type="molecule type" value="Genomic_DNA"/>
</dbReference>
<reference evidence="5" key="3">
    <citation type="submission" date="2018-08" db="EMBL/GenBank/DDBJ databases">
        <title>Leveraging single-cell genomics to expand the Fungal Tree of Life.</title>
        <authorList>
            <consortium name="DOE Joint Genome Institute"/>
            <person name="Ahrendt S.R."/>
            <person name="Quandt C.A."/>
            <person name="Ciobanu D."/>
            <person name="Clum A."/>
            <person name="Salamov A."/>
            <person name="Andreopoulos B."/>
            <person name="Cheng J.-F."/>
            <person name="Woyke T."/>
            <person name="Pelin A."/>
            <person name="Henrissat B."/>
            <person name="Reynolds N."/>
            <person name="Benny G.L."/>
            <person name="Smith M.E."/>
            <person name="James T.Y."/>
            <person name="Grigoriev I.V."/>
        </authorList>
    </citation>
    <scope>NUCLEOTIDE SEQUENCE</scope>
    <source>
        <strain evidence="5">ATCC 52028</strain>
    </source>
</reference>
<evidence type="ECO:0000313" key="5">
    <source>
        <dbReference type="EMBL" id="RKO96726.1"/>
    </source>
</evidence>
<dbReference type="SUPFAM" id="SSF51735">
    <property type="entry name" value="NAD(P)-binding Rossmann-fold domains"/>
    <property type="match status" value="1"/>
</dbReference>
<comment type="cofactor">
    <cofactor evidence="1">
        <name>NAD(+)</name>
        <dbReference type="ChEBI" id="CHEBI:57540"/>
    </cofactor>
</comment>
<dbReference type="Gene3D" id="3.40.50.720">
    <property type="entry name" value="NAD(P)-binding Rossmann-like Domain"/>
    <property type="match status" value="1"/>
</dbReference>
<reference evidence="6" key="2">
    <citation type="submission" date="2018-04" db="EMBL/GenBank/DDBJ databases">
        <title>Leveraging single-cell genomics to expand the Fungal Tree of Life.</title>
        <authorList>
            <consortium name="DOE Joint Genome Institute"/>
            <person name="Ahrendt S.R."/>
            <person name="Quandt C.A."/>
            <person name="Ciobanu D."/>
            <person name="Clum A."/>
            <person name="Salamov A."/>
            <person name="Andreopoulos B."/>
            <person name="Cheng J.-F."/>
            <person name="Woyke T."/>
            <person name="Pelin A."/>
            <person name="Henrissat B."/>
            <person name="Benny G.L."/>
            <person name="Smith M.E."/>
            <person name="James T.Y."/>
            <person name="Grigoriev I.V."/>
        </authorList>
    </citation>
    <scope>NUCLEOTIDE SEQUENCE</scope>
    <source>
        <strain evidence="6">ATCC 52028</strain>
    </source>
</reference>
<dbReference type="PANTHER" id="PTHR43000">
    <property type="entry name" value="DTDP-D-GLUCOSE 4,6-DEHYDRATASE-RELATED"/>
    <property type="match status" value="1"/>
</dbReference>
<dbReference type="InterPro" id="IPR020904">
    <property type="entry name" value="Sc_DH/Rdtase_CS"/>
</dbReference>
<accession>A0A4P9WZF4</accession>
<evidence type="ECO:0000259" key="4">
    <source>
        <dbReference type="Pfam" id="PF16363"/>
    </source>
</evidence>
<evidence type="ECO:0000256" key="2">
    <source>
        <dbReference type="ARBA" id="ARBA00023027"/>
    </source>
</evidence>
<name>A0A4P9WZF4_9FUNG</name>
<dbReference type="STRING" id="1555241.A0A4P9WZF4"/>
<dbReference type="Pfam" id="PF16363">
    <property type="entry name" value="GDP_Man_Dehyd"/>
    <property type="match status" value="1"/>
</dbReference>
<protein>
    <submittedName>
        <fullName evidence="5">NAD(P)-binding protein</fullName>
    </submittedName>
</protein>
<evidence type="ECO:0000313" key="7">
    <source>
        <dbReference type="Proteomes" id="UP000268535"/>
    </source>
</evidence>
<dbReference type="InterPro" id="IPR016040">
    <property type="entry name" value="NAD(P)-bd_dom"/>
</dbReference>
<evidence type="ECO:0000256" key="3">
    <source>
        <dbReference type="ARBA" id="ARBA00023239"/>
    </source>
</evidence>
<dbReference type="InterPro" id="IPR005888">
    <property type="entry name" value="dTDP_Gluc_deHydtase"/>
</dbReference>
<organism evidence="5 7">
    <name type="scientific">Caulochytrium protostelioides</name>
    <dbReference type="NCBI Taxonomy" id="1555241"/>
    <lineage>
        <taxon>Eukaryota</taxon>
        <taxon>Fungi</taxon>
        <taxon>Fungi incertae sedis</taxon>
        <taxon>Chytridiomycota</taxon>
        <taxon>Chytridiomycota incertae sedis</taxon>
        <taxon>Chytridiomycetes</taxon>
        <taxon>Caulochytriales</taxon>
        <taxon>Caulochytriaceae</taxon>
        <taxon>Caulochytrium</taxon>
    </lineage>
</organism>
<keyword evidence="2" id="KW-0520">NAD</keyword>
<evidence type="ECO:0000313" key="6">
    <source>
        <dbReference type="EMBL" id="RKO99146.1"/>
    </source>
</evidence>
<dbReference type="Proteomes" id="UP000268535">
    <property type="component" value="Unassembled WGS sequence"/>
</dbReference>
<dbReference type="InterPro" id="IPR036291">
    <property type="entry name" value="NAD(P)-bd_dom_sf"/>
</dbReference>
<evidence type="ECO:0000256" key="1">
    <source>
        <dbReference type="ARBA" id="ARBA00001911"/>
    </source>
</evidence>
<dbReference type="AlphaFoldDB" id="A0A4P9WZF4"/>
<dbReference type="PROSITE" id="PS00061">
    <property type="entry name" value="ADH_SHORT"/>
    <property type="match status" value="1"/>
</dbReference>
<evidence type="ECO:0000313" key="8">
    <source>
        <dbReference type="Proteomes" id="UP000274922"/>
    </source>
</evidence>
<dbReference type="FunFam" id="3.40.50.720:FF:000304">
    <property type="entry name" value="UDP-glucose 4,6-dehydratase"/>
    <property type="match status" value="1"/>
</dbReference>
<sequence length="366" mass="40485">MAPHGPPEPVRPASPSSGARILITGGSGFIGSHVVARLLTRYPDYTIINFDKMDACASPEVVRQTAAHAPPHAYRFIQGDITSLEFVTYVLETHEIDVVMHFAAATHVDNSFGHGLDFTRDNVLGTHVLLEAARAHGRIRRFIHISTDEVYGQILKPEHSPLAPSNPYSATKAAAESLVQAYAKSFRLPVIITRSNNVYGPGQYPEKVIPKFICRLLHGKPLTLHGTGEHSRHYLYVTDIAAALDAVLHQGEVGEIYNIGAEFEISNVQLARRLITAFGYDHREPADGPDAEDPTHDPGAAGAKWIVHVPDRAFNDMRYAVDTRKLAQWGWKPEVTFDEGLSRTIAWYRAHAETWWGVPLDVILAK</sequence>
<dbReference type="Proteomes" id="UP000274922">
    <property type="component" value="Unassembled WGS sequence"/>
</dbReference>
<keyword evidence="3" id="KW-0456">Lyase</keyword>
<feature type="domain" description="NAD(P)-binding" evidence="4">
    <location>
        <begin position="22"/>
        <end position="343"/>
    </location>
</feature>
<dbReference type="EMBL" id="ML014315">
    <property type="protein sequence ID" value="RKO99146.1"/>
    <property type="molecule type" value="Genomic_DNA"/>
</dbReference>
<gene>
    <name evidence="5" type="ORF">CAUPRSCDRAFT_7717</name>
    <name evidence="6" type="ORF">CXG81DRAFT_14944</name>
</gene>
<keyword evidence="8" id="KW-1185">Reference proteome</keyword>
<reference evidence="7 8" key="1">
    <citation type="journal article" date="2018" name="Nat. Microbiol.">
        <title>Leveraging single-cell genomics to expand the fungal tree of life.</title>
        <authorList>
            <person name="Ahrendt S.R."/>
            <person name="Quandt C.A."/>
            <person name="Ciobanu D."/>
            <person name="Clum A."/>
            <person name="Salamov A."/>
            <person name="Andreopoulos B."/>
            <person name="Cheng J.F."/>
            <person name="Woyke T."/>
            <person name="Pelin A."/>
            <person name="Henrissat B."/>
            <person name="Reynolds N.K."/>
            <person name="Benny G.L."/>
            <person name="Smith M.E."/>
            <person name="James T.Y."/>
            <person name="Grigoriev I.V."/>
        </authorList>
    </citation>
    <scope>NUCLEOTIDE SEQUENCE [LARGE SCALE GENOMIC DNA]</scope>
    <source>
        <strain evidence="7 8">ATCC 52028</strain>
    </source>
</reference>